<feature type="region of interest" description="Disordered" evidence="1">
    <location>
        <begin position="36"/>
        <end position="60"/>
    </location>
</feature>
<proteinExistence type="predicted"/>
<dbReference type="RefSeq" id="WP_196283710.1">
    <property type="nucleotide sequence ID" value="NZ_JADQDQ010000011.1"/>
</dbReference>
<gene>
    <name evidence="2" type="ORF">I2I05_18360</name>
</gene>
<sequence>MPSSVSVGPPASRLFRCFRLAGVLFGSISLLSSCGGSEPAETKSGSPSKSAKPAATAPATPEAAPLRVSVFLEYSGGMKGFVPRGGADKPATEFQQRIGALITETQVSGAVADRKYYLCENAAPRAVPFQQLRDVVQGEVNQAALGTELPQMLEGILNMPQATQQVSVVISDFIYGPARKSDFSQLPNLIRTSIAPVSQKQLAVAVFGEASRFYGTYHPAVKTPVAKRTLNGEKVPYYVWVIGPPALVARYTAEVFKNAPAQQAFFGLKTDTPAFAPLLTKLTDPKLKSSGGTVYAENNGLTLNPSDDPVDFSVGVNLRELPAAWQKPAFLAQHMRVRLPNGQASLLPNSVRLLTEEEQSGQPVLAPYTHVMRLRVSKLAAPTATLSLTLPAPETPEWVAAWSTTNDNTPAPRTFGLDQILAGVRQSYPSPLPAVFTVQLPLKNDK</sequence>
<organism evidence="2 3">
    <name type="scientific">Hymenobacter jeongseonensis</name>
    <dbReference type="NCBI Taxonomy" id="2791027"/>
    <lineage>
        <taxon>Bacteria</taxon>
        <taxon>Pseudomonadati</taxon>
        <taxon>Bacteroidota</taxon>
        <taxon>Cytophagia</taxon>
        <taxon>Cytophagales</taxon>
        <taxon>Hymenobacteraceae</taxon>
        <taxon>Hymenobacter</taxon>
    </lineage>
</organism>
<reference evidence="2 3" key="1">
    <citation type="submission" date="2020-11" db="EMBL/GenBank/DDBJ databases">
        <authorList>
            <person name="Kim M.K."/>
        </authorList>
    </citation>
    <scope>NUCLEOTIDE SEQUENCE [LARGE SCALE GENOMIC DNA]</scope>
    <source>
        <strain evidence="2 3">BT683</strain>
    </source>
</reference>
<keyword evidence="3" id="KW-1185">Reference proteome</keyword>
<accession>A0ABS0ILX6</accession>
<dbReference type="EMBL" id="JADQDQ010000011">
    <property type="protein sequence ID" value="MBF9239362.1"/>
    <property type="molecule type" value="Genomic_DNA"/>
</dbReference>
<evidence type="ECO:0000313" key="2">
    <source>
        <dbReference type="EMBL" id="MBF9239362.1"/>
    </source>
</evidence>
<protein>
    <submittedName>
        <fullName evidence="2">Uncharacterized protein</fullName>
    </submittedName>
</protein>
<evidence type="ECO:0000256" key="1">
    <source>
        <dbReference type="SAM" id="MobiDB-lite"/>
    </source>
</evidence>
<comment type="caution">
    <text evidence="2">The sequence shown here is derived from an EMBL/GenBank/DDBJ whole genome shotgun (WGS) entry which is preliminary data.</text>
</comment>
<name>A0ABS0ILX6_9BACT</name>
<evidence type="ECO:0000313" key="3">
    <source>
        <dbReference type="Proteomes" id="UP000597617"/>
    </source>
</evidence>
<dbReference type="Proteomes" id="UP000597617">
    <property type="component" value="Unassembled WGS sequence"/>
</dbReference>